<name>A0A388MB50_CHABU</name>
<evidence type="ECO:0000313" key="1">
    <source>
        <dbReference type="EMBL" id="GBG91692.1"/>
    </source>
</evidence>
<gene>
    <name evidence="1" type="ORF">CBR_g53506</name>
</gene>
<sequence>MVDDCVTTGVVVLGEGGGGMTIVEVVVDEGGGVDDGLAKRVVEVEVDEEVIEIDVEEGGGRVMVPEVEEGVVVVTTWMVEEEVIEVDVEAKGGARVMEPKVEEGAVVVTTWMVEEACCCSTVVIRLERPERDAWRESRVTFMEVMREKRVEESATASWASTCLPVSSRRRLSTDCVSREVMLMLDSTAITKETVGVVAVDGEAGGDEVEAAVVAVAAAAR</sequence>
<proteinExistence type="predicted"/>
<keyword evidence="2" id="KW-1185">Reference proteome</keyword>
<comment type="caution">
    <text evidence="1">The sequence shown here is derived from an EMBL/GenBank/DDBJ whole genome shotgun (WGS) entry which is preliminary data.</text>
</comment>
<organism evidence="1 2">
    <name type="scientific">Chara braunii</name>
    <name type="common">Braun's stonewort</name>
    <dbReference type="NCBI Taxonomy" id="69332"/>
    <lineage>
        <taxon>Eukaryota</taxon>
        <taxon>Viridiplantae</taxon>
        <taxon>Streptophyta</taxon>
        <taxon>Charophyceae</taxon>
        <taxon>Charales</taxon>
        <taxon>Characeae</taxon>
        <taxon>Chara</taxon>
    </lineage>
</organism>
<evidence type="ECO:0000313" key="2">
    <source>
        <dbReference type="Proteomes" id="UP000265515"/>
    </source>
</evidence>
<dbReference type="EMBL" id="BFEA01000935">
    <property type="protein sequence ID" value="GBG91692.1"/>
    <property type="molecule type" value="Genomic_DNA"/>
</dbReference>
<dbReference type="Proteomes" id="UP000265515">
    <property type="component" value="Unassembled WGS sequence"/>
</dbReference>
<dbReference type="Gramene" id="GBG91692">
    <property type="protein sequence ID" value="GBG91692"/>
    <property type="gene ID" value="CBR_g53506"/>
</dbReference>
<reference evidence="1 2" key="1">
    <citation type="journal article" date="2018" name="Cell">
        <title>The Chara Genome: Secondary Complexity and Implications for Plant Terrestrialization.</title>
        <authorList>
            <person name="Nishiyama T."/>
            <person name="Sakayama H."/>
            <person name="Vries J.D."/>
            <person name="Buschmann H."/>
            <person name="Saint-Marcoux D."/>
            <person name="Ullrich K.K."/>
            <person name="Haas F.B."/>
            <person name="Vanderstraeten L."/>
            <person name="Becker D."/>
            <person name="Lang D."/>
            <person name="Vosolsobe S."/>
            <person name="Rombauts S."/>
            <person name="Wilhelmsson P.K.I."/>
            <person name="Janitza P."/>
            <person name="Kern R."/>
            <person name="Heyl A."/>
            <person name="Rumpler F."/>
            <person name="Villalobos L.I.A.C."/>
            <person name="Clay J.M."/>
            <person name="Skokan R."/>
            <person name="Toyoda A."/>
            <person name="Suzuki Y."/>
            <person name="Kagoshima H."/>
            <person name="Schijlen E."/>
            <person name="Tajeshwar N."/>
            <person name="Catarino B."/>
            <person name="Hetherington A.J."/>
            <person name="Saltykova A."/>
            <person name="Bonnot C."/>
            <person name="Breuninger H."/>
            <person name="Symeonidi A."/>
            <person name="Radhakrishnan G.V."/>
            <person name="Van Nieuwerburgh F."/>
            <person name="Deforce D."/>
            <person name="Chang C."/>
            <person name="Karol K.G."/>
            <person name="Hedrich R."/>
            <person name="Ulvskov P."/>
            <person name="Glockner G."/>
            <person name="Delwiche C.F."/>
            <person name="Petrasek J."/>
            <person name="Van de Peer Y."/>
            <person name="Friml J."/>
            <person name="Beilby M."/>
            <person name="Dolan L."/>
            <person name="Kohara Y."/>
            <person name="Sugano S."/>
            <person name="Fujiyama A."/>
            <person name="Delaux P.-M."/>
            <person name="Quint M."/>
            <person name="TheiBen G."/>
            <person name="Hagemann M."/>
            <person name="Harholt J."/>
            <person name="Dunand C."/>
            <person name="Zachgo S."/>
            <person name="Langdale J."/>
            <person name="Maumus F."/>
            <person name="Straeten D.V.D."/>
            <person name="Gould S.B."/>
            <person name="Rensing S.A."/>
        </authorList>
    </citation>
    <scope>NUCLEOTIDE SEQUENCE [LARGE SCALE GENOMIC DNA]</scope>
    <source>
        <strain evidence="1 2">S276</strain>
    </source>
</reference>
<protein>
    <submittedName>
        <fullName evidence="1">Uncharacterized protein</fullName>
    </submittedName>
</protein>
<accession>A0A388MB50</accession>
<dbReference type="AlphaFoldDB" id="A0A388MB50"/>